<evidence type="ECO:0000259" key="2">
    <source>
        <dbReference type="Pfam" id="PF19291"/>
    </source>
</evidence>
<keyword evidence="4" id="KW-1185">Reference proteome</keyword>
<dbReference type="PANTHER" id="PTHR31616">
    <property type="entry name" value="TREHALASE"/>
    <property type="match status" value="1"/>
</dbReference>
<dbReference type="KEGG" id="ftj:FTUN_6470"/>
<keyword evidence="3" id="KW-0378">Hydrolase</keyword>
<keyword evidence="3" id="KW-0326">Glycosidase</keyword>
<dbReference type="InterPro" id="IPR011613">
    <property type="entry name" value="GH15-like"/>
</dbReference>
<evidence type="ECO:0000259" key="1">
    <source>
        <dbReference type="Pfam" id="PF00723"/>
    </source>
</evidence>
<dbReference type="SUPFAM" id="SSF48208">
    <property type="entry name" value="Six-hairpin glycosidases"/>
    <property type="match status" value="1"/>
</dbReference>
<name>A0A6M5YXZ6_9BACT</name>
<organism evidence="3 4">
    <name type="scientific">Frigoriglobus tundricola</name>
    <dbReference type="NCBI Taxonomy" id="2774151"/>
    <lineage>
        <taxon>Bacteria</taxon>
        <taxon>Pseudomonadati</taxon>
        <taxon>Planctomycetota</taxon>
        <taxon>Planctomycetia</taxon>
        <taxon>Gemmatales</taxon>
        <taxon>Gemmataceae</taxon>
        <taxon>Frigoriglobus</taxon>
    </lineage>
</organism>
<dbReference type="InterPro" id="IPR012341">
    <property type="entry name" value="6hp_glycosidase-like_sf"/>
</dbReference>
<dbReference type="AlphaFoldDB" id="A0A6M5YXZ6"/>
<dbReference type="Gene3D" id="1.50.10.10">
    <property type="match status" value="1"/>
</dbReference>
<dbReference type="EC" id="3.2.1.3" evidence="3"/>
<feature type="domain" description="GH15-like" evidence="1">
    <location>
        <begin position="215"/>
        <end position="581"/>
    </location>
</feature>
<dbReference type="Proteomes" id="UP000503447">
    <property type="component" value="Chromosome"/>
</dbReference>
<evidence type="ECO:0000313" key="4">
    <source>
        <dbReference type="Proteomes" id="UP000503447"/>
    </source>
</evidence>
<reference evidence="4" key="1">
    <citation type="submission" date="2020-05" db="EMBL/GenBank/DDBJ databases">
        <title>Frigoriglobus tundricola gen. nov., sp. nov., a psychrotolerant cellulolytic planctomycete of the family Gemmataceae with two divergent copies of 16S rRNA gene.</title>
        <authorList>
            <person name="Kulichevskaya I.S."/>
            <person name="Ivanova A.A."/>
            <person name="Naumoff D.G."/>
            <person name="Beletsky A.V."/>
            <person name="Rijpstra W.I.C."/>
            <person name="Sinninghe Damste J.S."/>
            <person name="Mardanov A.V."/>
            <person name="Ravin N.V."/>
            <person name="Dedysh S.N."/>
        </authorList>
    </citation>
    <scope>NUCLEOTIDE SEQUENCE [LARGE SCALE GENOMIC DNA]</scope>
    <source>
        <strain evidence="4">PL17</strain>
    </source>
</reference>
<dbReference type="EMBL" id="CP053452">
    <property type="protein sequence ID" value="QJW98875.1"/>
    <property type="molecule type" value="Genomic_DNA"/>
</dbReference>
<dbReference type="GO" id="GO:0004339">
    <property type="term" value="F:glucan 1,4-alpha-glucosidase activity"/>
    <property type="evidence" value="ECO:0007669"/>
    <property type="project" value="UniProtKB-EC"/>
</dbReference>
<gene>
    <name evidence="3" type="ORF">FTUN_6470</name>
</gene>
<feature type="domain" description="Trehalase-like N-terminal" evidence="2">
    <location>
        <begin position="2"/>
        <end position="178"/>
    </location>
</feature>
<evidence type="ECO:0000313" key="3">
    <source>
        <dbReference type="EMBL" id="QJW98875.1"/>
    </source>
</evidence>
<protein>
    <submittedName>
        <fullName evidence="3">Glucoamylase, GH15 family</fullName>
        <ecNumber evidence="3">3.2.1.3</ecNumber>
    </submittedName>
</protein>
<accession>A0A6M5YXZ6</accession>
<dbReference type="Pfam" id="PF19291">
    <property type="entry name" value="TREH_N"/>
    <property type="match status" value="1"/>
</dbReference>
<dbReference type="Pfam" id="PF00723">
    <property type="entry name" value="Glyco_hydro_15"/>
    <property type="match status" value="1"/>
</dbReference>
<dbReference type="GO" id="GO:0005975">
    <property type="term" value="P:carbohydrate metabolic process"/>
    <property type="evidence" value="ECO:0007669"/>
    <property type="project" value="InterPro"/>
</dbReference>
<dbReference type="RefSeq" id="WP_171473947.1">
    <property type="nucleotide sequence ID" value="NZ_CP053452.2"/>
</dbReference>
<dbReference type="InterPro" id="IPR045582">
    <property type="entry name" value="Trehalase-like_N"/>
</dbReference>
<dbReference type="InterPro" id="IPR008928">
    <property type="entry name" value="6-hairpin_glycosidase_sf"/>
</dbReference>
<dbReference type="PANTHER" id="PTHR31616:SF0">
    <property type="entry name" value="GLUCAN 1,4-ALPHA-GLUCOSIDASE"/>
    <property type="match status" value="1"/>
</dbReference>
<sequence length="598" mass="66219">MALRIEDYALIGDCHTAALVGRDGSIDWLCLPRFDSGACFAALLGTEENGRWKIAPTGPVTATRRRYLGDTLVLETEFETADGVVAVIDFMPVRVARPDLVRIVEGRRGTVSVSSELVIRFDYGSIVPWVQKNDGGVNAVAGANALHLRSPVATHGEGRATVAEFTVQEGQRVPFVLTWHRSFDPEPPPLEPEEALRDTRAWWEEWAGRCTYRGERRDLVIRSLVALKAMTYAPSGGIVAAPTASLPEWIGGPRNWDYRFCWLRDATFTLLAFLNAGFVEEALAWREWVLRAAAGDPSKLQIMYGVGGERRLEEYEVPWLTGYEKSAPVRIGNAAHAQFQLDVYGELADAMLHARRAGLKPAPGGAGWALERALVDFVVKAWDQPDEGIWETRGPRRHFTHSKVMAWVALDRAITVAEQYGRDAPLDQWKAVRAAIHERVCRDGFDPQLNSFVQYFGSDRLDAALLMIPIVGFLPPDDPRVRGTIAAVEARLLRDGFVSRYEAPHGADGPPQEGSFLACSFWLADCYALTGEREKAHALFDQLAGLCNDVGLLSEQYDPAAKRQLGNFPQAFSHVGLVNTALNLFRPTNCPAQQRQNA</sequence>
<proteinExistence type="predicted"/>